<evidence type="ECO:0000313" key="1">
    <source>
        <dbReference type="Proteomes" id="UP000001554"/>
    </source>
</evidence>
<dbReference type="Proteomes" id="UP000001554">
    <property type="component" value="Chromosome 18"/>
</dbReference>
<proteinExistence type="predicted"/>
<reference evidence="1" key="1">
    <citation type="journal article" date="2020" name="Nat. Ecol. Evol.">
        <title>Deeply conserved synteny resolves early events in vertebrate evolution.</title>
        <authorList>
            <person name="Simakov O."/>
            <person name="Marletaz F."/>
            <person name="Yue J.X."/>
            <person name="O'Connell B."/>
            <person name="Jenkins J."/>
            <person name="Brandt A."/>
            <person name="Calef R."/>
            <person name="Tung C.H."/>
            <person name="Huang T.K."/>
            <person name="Schmutz J."/>
            <person name="Satoh N."/>
            <person name="Yu J.K."/>
            <person name="Putnam N.H."/>
            <person name="Green R.E."/>
            <person name="Rokhsar D.S."/>
        </authorList>
    </citation>
    <scope>NUCLEOTIDE SEQUENCE [LARGE SCALE GENOMIC DNA]</scope>
    <source>
        <strain evidence="1">S238N-H82</strain>
    </source>
</reference>
<organism evidence="1 2">
    <name type="scientific">Branchiostoma floridae</name>
    <name type="common">Florida lancelet</name>
    <name type="synonym">Amphioxus</name>
    <dbReference type="NCBI Taxonomy" id="7739"/>
    <lineage>
        <taxon>Eukaryota</taxon>
        <taxon>Metazoa</taxon>
        <taxon>Chordata</taxon>
        <taxon>Cephalochordata</taxon>
        <taxon>Leptocardii</taxon>
        <taxon>Amphioxiformes</taxon>
        <taxon>Branchiostomatidae</taxon>
        <taxon>Branchiostoma</taxon>
    </lineage>
</organism>
<accession>A0A9J7KJL2</accession>
<dbReference type="AlphaFoldDB" id="A0A9J7KJL2"/>
<dbReference type="KEGG" id="bfo:118406165"/>
<dbReference type="RefSeq" id="XP_035661948.1">
    <property type="nucleotide sequence ID" value="XM_035806055.1"/>
</dbReference>
<name>A0A9J7KJL2_BRAFL</name>
<reference evidence="2" key="2">
    <citation type="submission" date="2025-08" db="UniProtKB">
        <authorList>
            <consortium name="RefSeq"/>
        </authorList>
    </citation>
    <scope>IDENTIFICATION</scope>
    <source>
        <strain evidence="2">S238N-H82</strain>
        <tissue evidence="2">Testes</tissue>
    </source>
</reference>
<keyword evidence="1" id="KW-1185">Reference proteome</keyword>
<protein>
    <submittedName>
        <fullName evidence="2">Uncharacterized protein LOC118406165</fullName>
    </submittedName>
</protein>
<sequence length="118" mass="13776">MYNPWASRRGISRMEYVPPNSTRVGREFSIQQSARMRETPTYPTMNGTMEWDPYVTFGSGGSQRLGGTGQSMEWDMFVGDFRNVSLLDSIRTDQYSYNLRQSQPFPGQLHPYQYHQEF</sequence>
<gene>
    <name evidence="2" type="primary">LOC118406165</name>
</gene>
<evidence type="ECO:0000313" key="2">
    <source>
        <dbReference type="RefSeq" id="XP_035661948.1"/>
    </source>
</evidence>
<dbReference type="GeneID" id="118406165"/>